<reference evidence="1 2" key="1">
    <citation type="submission" date="2017-12" db="EMBL/GenBank/DDBJ databases">
        <title>Genomes of bacteria within cyanobacterial aggregates.</title>
        <authorList>
            <person name="Cai H."/>
        </authorList>
    </citation>
    <scope>NUCLEOTIDE SEQUENCE [LARGE SCALE GENOMIC DNA]</scope>
    <source>
        <strain evidence="1 2">TH16</strain>
    </source>
</reference>
<evidence type="ECO:0000313" key="1">
    <source>
        <dbReference type="EMBL" id="AUN29744.1"/>
    </source>
</evidence>
<dbReference type="EMBL" id="CP025611">
    <property type="protein sequence ID" value="AUN29744.1"/>
    <property type="molecule type" value="Genomic_DNA"/>
</dbReference>
<dbReference type="AlphaFoldDB" id="A0A2K9N9I1"/>
<dbReference type="Proteomes" id="UP000234752">
    <property type="component" value="Chromosome eg_1"/>
</dbReference>
<gene>
    <name evidence="1" type="ORF">C0V82_05550</name>
</gene>
<proteinExistence type="predicted"/>
<protein>
    <submittedName>
        <fullName evidence="1">Uncharacterized protein</fullName>
    </submittedName>
</protein>
<name>A0A2K9N9I1_9PROT</name>
<sequence length="146" mass="16442">MRHRFKWALLVLSHLFVTADTIAQDCSDLNIYDAENLHSAILKNESGPRLYFQRSAEHCPGGADCQAKAYLVPGDRVFLADEKGPYVCAMFRGKKRDTAGWLPRARLNIDATSAPPTREDWLGRWRTGENWFLVDAKEGGSCTLKV</sequence>
<dbReference type="KEGG" id="ncb:C0V82_05550"/>
<evidence type="ECO:0000313" key="2">
    <source>
        <dbReference type="Proteomes" id="UP000234752"/>
    </source>
</evidence>
<accession>A0A2K9N9I1</accession>
<keyword evidence="2" id="KW-1185">Reference proteome</keyword>
<organism evidence="1 2">
    <name type="scientific">Niveispirillum cyanobacteriorum</name>
    <dbReference type="NCBI Taxonomy" id="1612173"/>
    <lineage>
        <taxon>Bacteria</taxon>
        <taxon>Pseudomonadati</taxon>
        <taxon>Pseudomonadota</taxon>
        <taxon>Alphaproteobacteria</taxon>
        <taxon>Rhodospirillales</taxon>
        <taxon>Azospirillaceae</taxon>
        <taxon>Niveispirillum</taxon>
    </lineage>
</organism>